<proteinExistence type="predicted"/>
<dbReference type="InterPro" id="IPR013766">
    <property type="entry name" value="Thioredoxin_domain"/>
</dbReference>
<name>A0ABR9T1Y7_9SPHI</name>
<dbReference type="EMBL" id="PSKQ01000010">
    <property type="protein sequence ID" value="MBE8719345.1"/>
    <property type="molecule type" value="Genomic_DNA"/>
</dbReference>
<comment type="caution">
    <text evidence="2">The sequence shown here is derived from an EMBL/GenBank/DDBJ whole genome shotgun (WGS) entry which is preliminary data.</text>
</comment>
<dbReference type="Gene3D" id="3.40.30.10">
    <property type="entry name" value="Glutaredoxin"/>
    <property type="match status" value="1"/>
</dbReference>
<organism evidence="2 3">
    <name type="scientific">Sphingobacterium pedocola</name>
    <dbReference type="NCBI Taxonomy" id="2082722"/>
    <lineage>
        <taxon>Bacteria</taxon>
        <taxon>Pseudomonadati</taxon>
        <taxon>Bacteroidota</taxon>
        <taxon>Sphingobacteriia</taxon>
        <taxon>Sphingobacteriales</taxon>
        <taxon>Sphingobacteriaceae</taxon>
        <taxon>Sphingobacterium</taxon>
    </lineage>
</organism>
<dbReference type="PROSITE" id="PS51352">
    <property type="entry name" value="THIOREDOXIN_2"/>
    <property type="match status" value="1"/>
</dbReference>
<evidence type="ECO:0000313" key="3">
    <source>
        <dbReference type="Proteomes" id="UP000618319"/>
    </source>
</evidence>
<reference evidence="2 3" key="1">
    <citation type="submission" date="2018-02" db="EMBL/GenBank/DDBJ databases">
        <title>Sphingobacterium KA21.</title>
        <authorList>
            <person name="Vasarhelyi B.M."/>
            <person name="Deshmukh S."/>
            <person name="Balint B."/>
            <person name="Kukolya J."/>
        </authorList>
    </citation>
    <scope>NUCLEOTIDE SEQUENCE [LARGE SCALE GENOMIC DNA]</scope>
    <source>
        <strain evidence="2 3">Ka21</strain>
    </source>
</reference>
<feature type="domain" description="Thioredoxin" evidence="1">
    <location>
        <begin position="88"/>
        <end position="234"/>
    </location>
</feature>
<dbReference type="Proteomes" id="UP000618319">
    <property type="component" value="Unassembled WGS sequence"/>
</dbReference>
<dbReference type="SUPFAM" id="SSF52833">
    <property type="entry name" value="Thioredoxin-like"/>
    <property type="match status" value="1"/>
</dbReference>
<dbReference type="RefSeq" id="WP_196937365.1">
    <property type="nucleotide sequence ID" value="NZ_MU158689.1"/>
</dbReference>
<keyword evidence="3" id="KW-1185">Reference proteome</keyword>
<evidence type="ECO:0000313" key="2">
    <source>
        <dbReference type="EMBL" id="MBE8719345.1"/>
    </source>
</evidence>
<evidence type="ECO:0000259" key="1">
    <source>
        <dbReference type="PROSITE" id="PS51352"/>
    </source>
</evidence>
<protein>
    <recommendedName>
        <fullName evidence="1">Thioredoxin domain-containing protein</fullName>
    </recommendedName>
</protein>
<sequence>MRKLRKGERYALWRAIDNAPFKTRRSPLRCAHRDDEQKKGIMQYLQPVTYCTRLVTLIISFICVLFSDAQAQSAGERAAEGLEEIKTLEIGDRVPEELWNLPLPMVNHPDGKDTITLKDYQNKVIVLDFLHSQCKSCIENLAKIKQLQSQLKDSVSFLILTKQRSENLFKTLNKEIIFSSALPWSYSAMPIATYFPYRIVSHYVIIKNGKVRAITGSSNITYDKLFSVLEGLPADFELKYDY</sequence>
<accession>A0ABR9T1Y7</accession>
<dbReference type="InterPro" id="IPR036249">
    <property type="entry name" value="Thioredoxin-like_sf"/>
</dbReference>
<gene>
    <name evidence="2" type="ORF">C4F40_01195</name>
</gene>